<comment type="similarity">
    <text evidence="5">Belongs to the SAT4 family.</text>
</comment>
<keyword evidence="10" id="KW-1185">Reference proteome</keyword>
<organism evidence="9 10">
    <name type="scientific">Corynascus novoguineensis</name>
    <dbReference type="NCBI Taxonomy" id="1126955"/>
    <lineage>
        <taxon>Eukaryota</taxon>
        <taxon>Fungi</taxon>
        <taxon>Dikarya</taxon>
        <taxon>Ascomycota</taxon>
        <taxon>Pezizomycotina</taxon>
        <taxon>Sordariomycetes</taxon>
        <taxon>Sordariomycetidae</taxon>
        <taxon>Sordariales</taxon>
        <taxon>Chaetomiaceae</taxon>
        <taxon>Corynascus</taxon>
    </lineage>
</organism>
<feature type="transmembrane region" description="Helical" evidence="7">
    <location>
        <begin position="185"/>
        <end position="207"/>
    </location>
</feature>
<evidence type="ECO:0000313" key="10">
    <source>
        <dbReference type="Proteomes" id="UP001303647"/>
    </source>
</evidence>
<evidence type="ECO:0000256" key="2">
    <source>
        <dbReference type="ARBA" id="ARBA00022692"/>
    </source>
</evidence>
<keyword evidence="4 7" id="KW-0472">Membrane</keyword>
<feature type="transmembrane region" description="Helical" evidence="7">
    <location>
        <begin position="99"/>
        <end position="125"/>
    </location>
</feature>
<comment type="subcellular location">
    <subcellularLocation>
        <location evidence="1">Membrane</location>
        <topology evidence="1">Multi-pass membrane protein</topology>
    </subcellularLocation>
</comment>
<dbReference type="EMBL" id="MU857680">
    <property type="protein sequence ID" value="KAK4246202.1"/>
    <property type="molecule type" value="Genomic_DNA"/>
</dbReference>
<dbReference type="GO" id="GO:0016020">
    <property type="term" value="C:membrane"/>
    <property type="evidence" value="ECO:0007669"/>
    <property type="project" value="UniProtKB-SubCell"/>
</dbReference>
<accession>A0AAN7CRZ5</accession>
<keyword evidence="2 7" id="KW-0812">Transmembrane</keyword>
<dbReference type="PANTHER" id="PTHR33048">
    <property type="entry name" value="PTH11-LIKE INTEGRAL MEMBRANE PROTEIN (AFU_ORTHOLOGUE AFUA_5G11245)"/>
    <property type="match status" value="1"/>
</dbReference>
<dbReference type="InterPro" id="IPR049326">
    <property type="entry name" value="Rhodopsin_dom_fungi"/>
</dbReference>
<evidence type="ECO:0000256" key="1">
    <source>
        <dbReference type="ARBA" id="ARBA00004141"/>
    </source>
</evidence>
<proteinExistence type="inferred from homology"/>
<gene>
    <name evidence="9" type="ORF">C7999DRAFT_42346</name>
</gene>
<feature type="transmembrane region" description="Helical" evidence="7">
    <location>
        <begin position="59"/>
        <end position="79"/>
    </location>
</feature>
<comment type="caution">
    <text evidence="9">The sequence shown here is derived from an EMBL/GenBank/DDBJ whole genome shotgun (WGS) entry which is preliminary data.</text>
</comment>
<name>A0AAN7CRZ5_9PEZI</name>
<sequence length="462" mass="50891">MAALIPRRPEHGNVLEIPTPPLQQAAIFIIFFFTALAFVTFSLRAYTRLRMRTWGLDDYLVACAMIFSLMMIGPFYMYIKLNYFGWRQEDVPPFDPAPGMWWFYIAQIFYNPILAFVKASVLCFLLRLGGQKPGVKYAIYFLNTFNALQAIAIFLVATLQCLPIEANWDFALKADPNTKCVDNSFHVIISSITILTDIAVTALPFWIFLGLKMPRAAKIAVLGIFALGLAVTIIGIVRLRGVIRLFYAQPTDADPYHDITVTLSVVEGNIAIVSASAPALRPLFRSLLPGLFGGSSARYGNANKYNYPHSGSPYVFSGAGGSIHAASAVGGTHTTNSRHARESSMGRRGSIRLKNLRGVSSTSKSGDGGAHTECRSISPSGSEEEIMTYNGIMRTTDVQVHFEGSAADRRRMMMIRNSQRLQEEEYEDEQARAAARETDAASSRASSDLKGGVRVQIEKGPL</sequence>
<feature type="compositionally biased region" description="Basic and acidic residues" evidence="6">
    <location>
        <begin position="429"/>
        <end position="439"/>
    </location>
</feature>
<feature type="transmembrane region" description="Helical" evidence="7">
    <location>
        <begin position="25"/>
        <end position="47"/>
    </location>
</feature>
<reference evidence="9" key="1">
    <citation type="journal article" date="2023" name="Mol. Phylogenet. Evol.">
        <title>Genome-scale phylogeny and comparative genomics of the fungal order Sordariales.</title>
        <authorList>
            <person name="Hensen N."/>
            <person name="Bonometti L."/>
            <person name="Westerberg I."/>
            <person name="Brannstrom I.O."/>
            <person name="Guillou S."/>
            <person name="Cros-Aarteil S."/>
            <person name="Calhoun S."/>
            <person name="Haridas S."/>
            <person name="Kuo A."/>
            <person name="Mondo S."/>
            <person name="Pangilinan J."/>
            <person name="Riley R."/>
            <person name="LaButti K."/>
            <person name="Andreopoulos B."/>
            <person name="Lipzen A."/>
            <person name="Chen C."/>
            <person name="Yan M."/>
            <person name="Daum C."/>
            <person name="Ng V."/>
            <person name="Clum A."/>
            <person name="Steindorff A."/>
            <person name="Ohm R.A."/>
            <person name="Martin F."/>
            <person name="Silar P."/>
            <person name="Natvig D.O."/>
            <person name="Lalanne C."/>
            <person name="Gautier V."/>
            <person name="Ament-Velasquez S.L."/>
            <person name="Kruys A."/>
            <person name="Hutchinson M.I."/>
            <person name="Powell A.J."/>
            <person name="Barry K."/>
            <person name="Miller A.N."/>
            <person name="Grigoriev I.V."/>
            <person name="Debuchy R."/>
            <person name="Gladieux P."/>
            <person name="Hiltunen Thoren M."/>
            <person name="Johannesson H."/>
        </authorList>
    </citation>
    <scope>NUCLEOTIDE SEQUENCE</scope>
    <source>
        <strain evidence="9">CBS 359.72</strain>
    </source>
</reference>
<dbReference type="InterPro" id="IPR052337">
    <property type="entry name" value="SAT4-like"/>
</dbReference>
<evidence type="ECO:0000256" key="5">
    <source>
        <dbReference type="ARBA" id="ARBA00038359"/>
    </source>
</evidence>
<protein>
    <recommendedName>
        <fullName evidence="8">Rhodopsin domain-containing protein</fullName>
    </recommendedName>
</protein>
<evidence type="ECO:0000256" key="4">
    <source>
        <dbReference type="ARBA" id="ARBA00023136"/>
    </source>
</evidence>
<evidence type="ECO:0000256" key="6">
    <source>
        <dbReference type="SAM" id="MobiDB-lite"/>
    </source>
</evidence>
<evidence type="ECO:0000259" key="8">
    <source>
        <dbReference type="Pfam" id="PF20684"/>
    </source>
</evidence>
<feature type="region of interest" description="Disordered" evidence="6">
    <location>
        <begin position="421"/>
        <end position="462"/>
    </location>
</feature>
<feature type="domain" description="Rhodopsin" evidence="8">
    <location>
        <begin position="43"/>
        <end position="285"/>
    </location>
</feature>
<dbReference type="PANTHER" id="PTHR33048:SF47">
    <property type="entry name" value="INTEGRAL MEMBRANE PROTEIN-RELATED"/>
    <property type="match status" value="1"/>
</dbReference>
<keyword evidence="3 7" id="KW-1133">Transmembrane helix</keyword>
<reference evidence="9" key="2">
    <citation type="submission" date="2023-05" db="EMBL/GenBank/DDBJ databases">
        <authorList>
            <consortium name="Lawrence Berkeley National Laboratory"/>
            <person name="Steindorff A."/>
            <person name="Hensen N."/>
            <person name="Bonometti L."/>
            <person name="Westerberg I."/>
            <person name="Brannstrom I.O."/>
            <person name="Guillou S."/>
            <person name="Cros-Aarteil S."/>
            <person name="Calhoun S."/>
            <person name="Haridas S."/>
            <person name="Kuo A."/>
            <person name="Mondo S."/>
            <person name="Pangilinan J."/>
            <person name="Riley R."/>
            <person name="Labutti K."/>
            <person name="Andreopoulos B."/>
            <person name="Lipzen A."/>
            <person name="Chen C."/>
            <person name="Yanf M."/>
            <person name="Daum C."/>
            <person name="Ng V."/>
            <person name="Clum A."/>
            <person name="Ohm R."/>
            <person name="Martin F."/>
            <person name="Silar P."/>
            <person name="Natvig D."/>
            <person name="Lalanne C."/>
            <person name="Gautier V."/>
            <person name="Ament-Velasquez S.L."/>
            <person name="Kruys A."/>
            <person name="Hutchinson M.I."/>
            <person name="Powell A.J."/>
            <person name="Barry K."/>
            <person name="Miller A.N."/>
            <person name="Grigoriev I.V."/>
            <person name="Debuchy R."/>
            <person name="Gladieux P."/>
            <person name="Thoren M.H."/>
            <person name="Johannesson H."/>
        </authorList>
    </citation>
    <scope>NUCLEOTIDE SEQUENCE</scope>
    <source>
        <strain evidence="9">CBS 359.72</strain>
    </source>
</reference>
<dbReference type="Proteomes" id="UP001303647">
    <property type="component" value="Unassembled WGS sequence"/>
</dbReference>
<evidence type="ECO:0000313" key="9">
    <source>
        <dbReference type="EMBL" id="KAK4246202.1"/>
    </source>
</evidence>
<evidence type="ECO:0000256" key="7">
    <source>
        <dbReference type="SAM" id="Phobius"/>
    </source>
</evidence>
<dbReference type="Pfam" id="PF20684">
    <property type="entry name" value="Fung_rhodopsin"/>
    <property type="match status" value="1"/>
</dbReference>
<dbReference type="AlphaFoldDB" id="A0AAN7CRZ5"/>
<feature type="transmembrane region" description="Helical" evidence="7">
    <location>
        <begin position="219"/>
        <end position="239"/>
    </location>
</feature>
<feature type="region of interest" description="Disordered" evidence="6">
    <location>
        <begin position="328"/>
        <end position="383"/>
    </location>
</feature>
<feature type="transmembrane region" description="Helical" evidence="7">
    <location>
        <begin position="137"/>
        <end position="159"/>
    </location>
</feature>
<evidence type="ECO:0000256" key="3">
    <source>
        <dbReference type="ARBA" id="ARBA00022989"/>
    </source>
</evidence>